<proteinExistence type="predicted"/>
<organism evidence="1">
    <name type="scientific">Anguilla anguilla</name>
    <name type="common">European freshwater eel</name>
    <name type="synonym">Muraena anguilla</name>
    <dbReference type="NCBI Taxonomy" id="7936"/>
    <lineage>
        <taxon>Eukaryota</taxon>
        <taxon>Metazoa</taxon>
        <taxon>Chordata</taxon>
        <taxon>Craniata</taxon>
        <taxon>Vertebrata</taxon>
        <taxon>Euteleostomi</taxon>
        <taxon>Actinopterygii</taxon>
        <taxon>Neopterygii</taxon>
        <taxon>Teleostei</taxon>
        <taxon>Anguilliformes</taxon>
        <taxon>Anguillidae</taxon>
        <taxon>Anguilla</taxon>
    </lineage>
</organism>
<protein>
    <submittedName>
        <fullName evidence="1">Uncharacterized protein</fullName>
    </submittedName>
</protein>
<dbReference type="EMBL" id="GBXM01087277">
    <property type="protein sequence ID" value="JAH21300.1"/>
    <property type="molecule type" value="Transcribed_RNA"/>
</dbReference>
<reference evidence="1" key="1">
    <citation type="submission" date="2014-11" db="EMBL/GenBank/DDBJ databases">
        <authorList>
            <person name="Amaro Gonzalez C."/>
        </authorList>
    </citation>
    <scope>NUCLEOTIDE SEQUENCE</scope>
</reference>
<name>A0A0E9QYJ7_ANGAN</name>
<reference evidence="1" key="2">
    <citation type="journal article" date="2015" name="Fish Shellfish Immunol.">
        <title>Early steps in the European eel (Anguilla anguilla)-Vibrio vulnificus interaction in the gills: Role of the RtxA13 toxin.</title>
        <authorList>
            <person name="Callol A."/>
            <person name="Pajuelo D."/>
            <person name="Ebbesson L."/>
            <person name="Teles M."/>
            <person name="MacKenzie S."/>
            <person name="Amaro C."/>
        </authorList>
    </citation>
    <scope>NUCLEOTIDE SEQUENCE</scope>
</reference>
<evidence type="ECO:0000313" key="1">
    <source>
        <dbReference type="EMBL" id="JAH21300.1"/>
    </source>
</evidence>
<sequence>MAAQMTFGCFFNVQLWTCILGIKNIIKT</sequence>
<dbReference type="AlphaFoldDB" id="A0A0E9QYJ7"/>
<accession>A0A0E9QYJ7</accession>